<evidence type="ECO:0000256" key="3">
    <source>
        <dbReference type="ARBA" id="ARBA00023242"/>
    </source>
</evidence>
<dbReference type="EMBL" id="AHZU02000241">
    <property type="protein sequence ID" value="KFG46876.1"/>
    <property type="molecule type" value="Genomic_DNA"/>
</dbReference>
<dbReference type="AlphaFoldDB" id="A0A086KR58"/>
<reference evidence="4 5" key="1">
    <citation type="submission" date="2014-02" db="EMBL/GenBank/DDBJ databases">
        <authorList>
            <person name="Sibley D."/>
            <person name="Venepally P."/>
            <person name="Karamycheva S."/>
            <person name="Hadjithomas M."/>
            <person name="Khan A."/>
            <person name="Brunk B."/>
            <person name="Roos D."/>
            <person name="Caler E."/>
            <person name="Lorenzi H."/>
        </authorList>
    </citation>
    <scope>NUCLEOTIDE SEQUENCE [LARGE SCALE GENOMIC DNA]</scope>
    <source>
        <strain evidence="4 5">GAB2-2007-GAL-DOM2</strain>
    </source>
</reference>
<protein>
    <submittedName>
        <fullName evidence="4">G10 family protein</fullName>
    </submittedName>
</protein>
<evidence type="ECO:0000313" key="4">
    <source>
        <dbReference type="EMBL" id="KFG46876.1"/>
    </source>
</evidence>
<dbReference type="InterPro" id="IPR018230">
    <property type="entry name" value="BUD31/G10-rel_CS"/>
</dbReference>
<dbReference type="VEuPathDB" id="ToxoDB:TGDOM2_246620"/>
<dbReference type="InterPro" id="IPR001748">
    <property type="entry name" value="BUD31"/>
</dbReference>
<dbReference type="PRINTS" id="PR00322">
    <property type="entry name" value="G10"/>
</dbReference>
<dbReference type="OrthoDB" id="277109at2759"/>
<proteinExistence type="inferred from homology"/>
<organism evidence="4 5">
    <name type="scientific">Toxoplasma gondii GAB2-2007-GAL-DOM2</name>
    <dbReference type="NCBI Taxonomy" id="1130820"/>
    <lineage>
        <taxon>Eukaryota</taxon>
        <taxon>Sar</taxon>
        <taxon>Alveolata</taxon>
        <taxon>Apicomplexa</taxon>
        <taxon>Conoidasida</taxon>
        <taxon>Coccidia</taxon>
        <taxon>Eucoccidiorida</taxon>
        <taxon>Eimeriorina</taxon>
        <taxon>Sarcocystidae</taxon>
        <taxon>Toxoplasma</taxon>
    </lineage>
</organism>
<dbReference type="PANTHER" id="PTHR19411:SF0">
    <property type="entry name" value="PROTEIN BUD31 HOMOLOG"/>
    <property type="match status" value="1"/>
</dbReference>
<comment type="subcellular location">
    <subcellularLocation>
        <location evidence="1">Nucleus</location>
    </subcellularLocation>
</comment>
<sequence>MPKIRTLGRNKKPPEGWELIETTLLELNRKMREAELEPHEGKRKCESAWPIFKLHHQRSRYIYDCYYKRKAISKELYEYCLREGYADAKLIAKWKKAGYEKLCCLRCIQAGDQNFSTTCICRVPKNCLADNQQKTNAFSGKCVGSKLK</sequence>
<dbReference type="PROSITE" id="PS00997">
    <property type="entry name" value="G10_1"/>
    <property type="match status" value="1"/>
</dbReference>
<name>A0A086KR58_TOXGO</name>
<dbReference type="GO" id="GO:0005681">
    <property type="term" value="C:spliceosomal complex"/>
    <property type="evidence" value="ECO:0007669"/>
    <property type="project" value="TreeGrafter"/>
</dbReference>
<gene>
    <name evidence="4" type="ORF">TGDOM2_246620</name>
</gene>
<dbReference type="Proteomes" id="UP000028837">
    <property type="component" value="Unassembled WGS sequence"/>
</dbReference>
<keyword evidence="3" id="KW-0539">Nucleus</keyword>
<evidence type="ECO:0000256" key="2">
    <source>
        <dbReference type="ARBA" id="ARBA00005287"/>
    </source>
</evidence>
<accession>A0A086KR58</accession>
<dbReference type="PANTHER" id="PTHR19411">
    <property type="entry name" value="PROTEIN BUD31-RELATED"/>
    <property type="match status" value="1"/>
</dbReference>
<dbReference type="GO" id="GO:0000398">
    <property type="term" value="P:mRNA splicing, via spliceosome"/>
    <property type="evidence" value="ECO:0007669"/>
    <property type="project" value="TreeGrafter"/>
</dbReference>
<comment type="caution">
    <text evidence="4">The sequence shown here is derived from an EMBL/GenBank/DDBJ whole genome shotgun (WGS) entry which is preliminary data.</text>
</comment>
<dbReference type="Pfam" id="PF01125">
    <property type="entry name" value="BUD31"/>
    <property type="match status" value="1"/>
</dbReference>
<evidence type="ECO:0000256" key="1">
    <source>
        <dbReference type="ARBA" id="ARBA00004123"/>
    </source>
</evidence>
<evidence type="ECO:0000313" key="5">
    <source>
        <dbReference type="Proteomes" id="UP000028837"/>
    </source>
</evidence>
<comment type="similarity">
    <text evidence="2">Belongs to the BUD31 (G10) family.</text>
</comment>